<accession>A0A7W2ABC6</accession>
<sequence length="399" mass="41978">MKHQSGQVLVVGLIILLILTLAGVTMLDGSVQDEKAASNMRGQSEAFMAAEAGMAAARDSGYLNDANWYDFMDGGTCAEGFELERNDSFNGHGAYTVTVNTDGCGVGELYLTSVGQVGAAESLRQIEFSLKYTGARPAPINFVGDIETYEGGNSNVFSVDGSGGIAVSTSNDENREKVYDNVSSEDRLDNYKGGIDNITFEAPWDNAVNMQGFIEALISGETPPDYIGNNPPGDLGSSPDNYRTTIITGDANIDMKGNKSGAGILVVTGALNFSGTPSWDGIIIALGGAVNIDGGGNGFVKGTMFVADVEVPEDWYNEATGEVDSSQSWSEGAGSVYIQKGGGTANYVYDCDNVTKAHDMMPSDAQDMWSVNNGDACGGTGTPLGEVYVSSWREVINSQ</sequence>
<dbReference type="InterPro" id="IPR025746">
    <property type="entry name" value="PilX_N_dom"/>
</dbReference>
<keyword evidence="3" id="KW-1185">Reference proteome</keyword>
<gene>
    <name evidence="2" type="ORF">H1S06_02820</name>
</gene>
<name>A0A7W2ABC6_9GAMM</name>
<reference evidence="2 3" key="1">
    <citation type="submission" date="2020-07" db="EMBL/GenBank/DDBJ databases">
        <title>Bacterium isolated from marien macroalgae.</title>
        <authorList>
            <person name="Zhu K."/>
            <person name="Lu D."/>
            <person name="Du Z."/>
        </authorList>
    </citation>
    <scope>NUCLEOTIDE SEQUENCE [LARGE SCALE GENOMIC DNA]</scope>
    <source>
        <strain evidence="2 3">3-1745</strain>
    </source>
</reference>
<evidence type="ECO:0000313" key="3">
    <source>
        <dbReference type="Proteomes" id="UP000538931"/>
    </source>
</evidence>
<proteinExistence type="predicted"/>
<dbReference type="EMBL" id="JACEMT010000033">
    <property type="protein sequence ID" value="MBA4501299.1"/>
    <property type="molecule type" value="Genomic_DNA"/>
</dbReference>
<evidence type="ECO:0000259" key="1">
    <source>
        <dbReference type="Pfam" id="PF14341"/>
    </source>
</evidence>
<feature type="domain" description="Type 4 fimbrial biogenesis protein PilX N-terminal" evidence="1">
    <location>
        <begin position="5"/>
        <end position="54"/>
    </location>
</feature>
<organism evidence="2 3">
    <name type="scientific">Marinobacterium marinum</name>
    <dbReference type="NCBI Taxonomy" id="2756129"/>
    <lineage>
        <taxon>Bacteria</taxon>
        <taxon>Pseudomonadati</taxon>
        <taxon>Pseudomonadota</taxon>
        <taxon>Gammaproteobacteria</taxon>
        <taxon>Oceanospirillales</taxon>
        <taxon>Oceanospirillaceae</taxon>
        <taxon>Marinobacterium</taxon>
    </lineage>
</organism>
<dbReference type="Pfam" id="PF14341">
    <property type="entry name" value="PilX_N"/>
    <property type="match status" value="1"/>
</dbReference>
<dbReference type="AlphaFoldDB" id="A0A7W2ABC6"/>
<protein>
    <recommendedName>
        <fullName evidence="1">Type 4 fimbrial biogenesis protein PilX N-terminal domain-containing protein</fullName>
    </recommendedName>
</protein>
<dbReference type="Proteomes" id="UP000538931">
    <property type="component" value="Unassembled WGS sequence"/>
</dbReference>
<comment type="caution">
    <text evidence="2">The sequence shown here is derived from an EMBL/GenBank/DDBJ whole genome shotgun (WGS) entry which is preliminary data.</text>
</comment>
<evidence type="ECO:0000313" key="2">
    <source>
        <dbReference type="EMBL" id="MBA4501299.1"/>
    </source>
</evidence>
<dbReference type="RefSeq" id="WP_181736992.1">
    <property type="nucleotide sequence ID" value="NZ_JACEMT010000033.1"/>
</dbReference>